<gene>
    <name evidence="1" type="ORF">KPNJ2_03027</name>
</gene>
<dbReference type="HOGENOM" id="CLU_141459_2_0_6"/>
<dbReference type="Pfam" id="PF06243">
    <property type="entry name" value="PaaB"/>
    <property type="match status" value="1"/>
</dbReference>
<protein>
    <submittedName>
        <fullName evidence="1">Phenylacetic acid degradation protein paaB</fullName>
    </submittedName>
</protein>
<dbReference type="FunFam" id="3.10.20.520:FF:000001">
    <property type="entry name" value="Phenylacetate-CoA oxygenase, PaaH subunit"/>
    <property type="match status" value="1"/>
</dbReference>
<reference evidence="1 2" key="1">
    <citation type="journal article" date="2014" name="Proc. Natl. Acad. Sci. U.S.A.">
        <title>Molecular dissection of the evolution of carbapenem-resistant multilocus sequence type 258 Klebsiella pneumoniae.</title>
        <authorList>
            <person name="Deleo F.R."/>
            <person name="Chen L."/>
            <person name="Porcella S.F."/>
            <person name="Martens C.A."/>
            <person name="Kobayashi S.D."/>
            <person name="Porter A.R."/>
            <person name="Chavda K.D."/>
            <person name="Jacobs M.R."/>
            <person name="Mathema B."/>
            <person name="Olsen R.J."/>
            <person name="Bonomo R.A."/>
            <person name="Musser J.M."/>
            <person name="Kreiswirth B.N."/>
        </authorList>
    </citation>
    <scope>NUCLEOTIDE SEQUENCE [LARGE SCALE GENOMIC DNA]</scope>
    <source>
        <strain evidence="1">30684/NJST258_2</strain>
    </source>
</reference>
<proteinExistence type="predicted"/>
<dbReference type="NCBIfam" id="TIGR02157">
    <property type="entry name" value="PA_CoA_Oxy2"/>
    <property type="match status" value="1"/>
</dbReference>
<dbReference type="AlphaFoldDB" id="W8V0T7"/>
<dbReference type="Proteomes" id="UP000019586">
    <property type="component" value="Chromosome"/>
</dbReference>
<dbReference type="EMBL" id="CP006918">
    <property type="protein sequence ID" value="AHM79807.1"/>
    <property type="molecule type" value="Genomic_DNA"/>
</dbReference>
<dbReference type="KEGG" id="kps:KPNJ2_03027"/>
<evidence type="ECO:0000313" key="1">
    <source>
        <dbReference type="EMBL" id="AHM79807.1"/>
    </source>
</evidence>
<dbReference type="PIRSF" id="PIRSF030200">
    <property type="entry name" value="PaaB"/>
    <property type="match status" value="1"/>
</dbReference>
<name>W8V0T7_KLEPN</name>
<dbReference type="PATRIC" id="fig|1420013.3.peg.2846"/>
<dbReference type="InterPro" id="IPR009359">
    <property type="entry name" value="PaaB"/>
</dbReference>
<evidence type="ECO:0000313" key="2">
    <source>
        <dbReference type="Proteomes" id="UP000019586"/>
    </source>
</evidence>
<accession>W8V0T7</accession>
<dbReference type="Gene3D" id="3.10.20.520">
    <property type="entry name" value="Phenylacetic acid degradation B"/>
    <property type="match status" value="1"/>
</dbReference>
<dbReference type="InterPro" id="IPR038693">
    <property type="entry name" value="PaaB_sf"/>
</dbReference>
<sequence>MRRDNMSKVYWPLYEVFVRSKQGLSHRHVGSLHAADDQMALENARDAYTRRSEGCSIWVVKASEIVASQPEDRGEFFDPAESKVYRHPTFYTVPDGMEHM</sequence>
<organism evidence="1 2">
    <name type="scientific">Klebsiella pneumoniae 30684/NJST258_2</name>
    <dbReference type="NCBI Taxonomy" id="1420013"/>
    <lineage>
        <taxon>Bacteria</taxon>
        <taxon>Pseudomonadati</taxon>
        <taxon>Pseudomonadota</taxon>
        <taxon>Gammaproteobacteria</taxon>
        <taxon>Enterobacterales</taxon>
        <taxon>Enterobacteriaceae</taxon>
        <taxon>Klebsiella/Raoultella group</taxon>
        <taxon>Klebsiella</taxon>
        <taxon>Klebsiella pneumoniae complex</taxon>
    </lineage>
</organism>